<evidence type="ECO:0000313" key="2">
    <source>
        <dbReference type="EMBL" id="SYX86454.1"/>
    </source>
</evidence>
<feature type="transmembrane region" description="Helical" evidence="1">
    <location>
        <begin position="70"/>
        <end position="86"/>
    </location>
</feature>
<accession>A0A383RIY5</accession>
<dbReference type="Pfam" id="PF10066">
    <property type="entry name" value="DUF2304"/>
    <property type="match status" value="1"/>
</dbReference>
<dbReference type="EMBL" id="LS992241">
    <property type="protein sequence ID" value="SYX86454.1"/>
    <property type="molecule type" value="Genomic_DNA"/>
</dbReference>
<organism evidence="2 3">
    <name type="scientific">Paenibacillus alvei</name>
    <name type="common">Bacillus alvei</name>
    <dbReference type="NCBI Taxonomy" id="44250"/>
    <lineage>
        <taxon>Bacteria</taxon>
        <taxon>Bacillati</taxon>
        <taxon>Bacillota</taxon>
        <taxon>Bacilli</taxon>
        <taxon>Bacillales</taxon>
        <taxon>Paenibacillaceae</taxon>
        <taxon>Paenibacillus</taxon>
    </lineage>
</organism>
<proteinExistence type="predicted"/>
<dbReference type="InterPro" id="IPR019277">
    <property type="entry name" value="DUF2304"/>
</dbReference>
<evidence type="ECO:0008006" key="4">
    <source>
        <dbReference type="Google" id="ProtNLM"/>
    </source>
</evidence>
<dbReference type="Proteomes" id="UP000304148">
    <property type="component" value="Chromosome"/>
</dbReference>
<feature type="transmembrane region" description="Helical" evidence="1">
    <location>
        <begin position="34"/>
        <end position="58"/>
    </location>
</feature>
<keyword evidence="1" id="KW-0472">Membrane</keyword>
<dbReference type="RefSeq" id="WP_138188386.1">
    <property type="nucleotide sequence ID" value="NZ_LS992241.1"/>
</dbReference>
<feature type="transmembrane region" description="Helical" evidence="1">
    <location>
        <begin position="6"/>
        <end position="22"/>
    </location>
</feature>
<name>A0A383RIY5_PAEAL</name>
<keyword evidence="1" id="KW-1133">Transmembrane helix</keyword>
<sequence>MISSSFQISLVAICLILLVLLIKNIITYKLELKYALLWFLIVFVNLLISLFPQIFIFITHYTSIETPSNLLFLLGITASLIINYSLTNSLSRNSKKIKELTQEIGLLKNDIKKILECESEVK</sequence>
<dbReference type="AlphaFoldDB" id="A0A383RIY5"/>
<protein>
    <recommendedName>
        <fullName evidence="4">DUF2304 domain-containing protein</fullName>
    </recommendedName>
</protein>
<keyword evidence="1" id="KW-0812">Transmembrane</keyword>
<reference evidence="3" key="1">
    <citation type="submission" date="2018-08" db="EMBL/GenBank/DDBJ databases">
        <authorList>
            <person name="Chevrot R."/>
        </authorList>
    </citation>
    <scope>NUCLEOTIDE SEQUENCE [LARGE SCALE GENOMIC DNA]</scope>
</reference>
<evidence type="ECO:0000256" key="1">
    <source>
        <dbReference type="SAM" id="Phobius"/>
    </source>
</evidence>
<gene>
    <name evidence="2" type="ORF">PBLR_14880</name>
</gene>
<evidence type="ECO:0000313" key="3">
    <source>
        <dbReference type="Proteomes" id="UP000304148"/>
    </source>
</evidence>